<dbReference type="EMBL" id="CP002580">
    <property type="protein sequence ID" value="AJK45376.1"/>
    <property type="molecule type" value="Genomic_DNA"/>
</dbReference>
<reference evidence="1 2" key="2">
    <citation type="journal article" date="2016" name="Appl. Microbiol. Biotechnol.">
        <title>Mutations improving production and secretion of extracellular lipase by Burkholderia glumae PG1.</title>
        <authorList>
            <person name="Knapp A."/>
            <person name="Voget S."/>
            <person name="Gao R."/>
            <person name="Zaburannyi N."/>
            <person name="Krysciak D."/>
            <person name="Breuer M."/>
            <person name="Hauer B."/>
            <person name="Streit W.R."/>
            <person name="Muller R."/>
            <person name="Daniel R."/>
            <person name="Jaeger K.E."/>
        </authorList>
    </citation>
    <scope>NUCLEOTIDE SEQUENCE [LARGE SCALE GENOMIC DNA]</scope>
    <source>
        <strain evidence="1 2">PG1</strain>
    </source>
</reference>
<sequence>MSFLGSLPVPIDAREPLRRCLFLAHRVIFSTREQRNLLAQRAGAATIEVDSWR</sequence>
<dbReference type="HOGENOM" id="CLU_3059307_0_0_4"/>
<accession>A0A0B6RZI9</accession>
<proteinExistence type="predicted"/>
<dbReference type="KEGG" id="bgp:BGL_1c08430"/>
<dbReference type="Proteomes" id="UP000031838">
    <property type="component" value="Chromosome 1"/>
</dbReference>
<keyword evidence="2" id="KW-1185">Reference proteome</keyword>
<dbReference type="AlphaFoldDB" id="A0A0B6RZI9"/>
<gene>
    <name evidence="1" type="ORF">BGL_1c08430</name>
</gene>
<reference evidence="2" key="1">
    <citation type="submission" date="2011-03" db="EMBL/GenBank/DDBJ databases">
        <authorList>
            <person name="Voget S."/>
            <person name="Streit W.R."/>
            <person name="Jaeger K.E."/>
            <person name="Daniel R."/>
        </authorList>
    </citation>
    <scope>NUCLEOTIDE SEQUENCE [LARGE SCALE GENOMIC DNA]</scope>
    <source>
        <strain evidence="2">PG1</strain>
    </source>
</reference>
<evidence type="ECO:0000313" key="1">
    <source>
        <dbReference type="EMBL" id="AJK45376.1"/>
    </source>
</evidence>
<evidence type="ECO:0000313" key="2">
    <source>
        <dbReference type="Proteomes" id="UP000031838"/>
    </source>
</evidence>
<name>A0A0B6RZI9_BURPL</name>
<organism evidence="1 2">
    <name type="scientific">Burkholderia plantarii</name>
    <dbReference type="NCBI Taxonomy" id="41899"/>
    <lineage>
        <taxon>Bacteria</taxon>
        <taxon>Pseudomonadati</taxon>
        <taxon>Pseudomonadota</taxon>
        <taxon>Betaproteobacteria</taxon>
        <taxon>Burkholderiales</taxon>
        <taxon>Burkholderiaceae</taxon>
        <taxon>Burkholderia</taxon>
    </lineage>
</organism>
<protein>
    <submittedName>
        <fullName evidence="1">Uncharacterized protein</fullName>
    </submittedName>
</protein>